<keyword evidence="1" id="KW-0472">Membrane</keyword>
<evidence type="ECO:0000313" key="2">
    <source>
        <dbReference type="EMBL" id="CAH0998828.1"/>
    </source>
</evidence>
<comment type="caution">
    <text evidence="2">The sequence shown here is derived from an EMBL/GenBank/DDBJ whole genome shotgun (WGS) entry which is preliminary data.</text>
</comment>
<feature type="transmembrane region" description="Helical" evidence="1">
    <location>
        <begin position="7"/>
        <end position="31"/>
    </location>
</feature>
<dbReference type="RefSeq" id="WP_238749050.1">
    <property type="nucleotide sequence ID" value="NZ_CAKLPZ010000001.1"/>
</dbReference>
<feature type="transmembrane region" description="Helical" evidence="1">
    <location>
        <begin position="85"/>
        <end position="107"/>
    </location>
</feature>
<dbReference type="EMBL" id="CAKLPZ010000001">
    <property type="protein sequence ID" value="CAH0998828.1"/>
    <property type="molecule type" value="Genomic_DNA"/>
</dbReference>
<keyword evidence="3" id="KW-1185">Reference proteome</keyword>
<evidence type="ECO:0000313" key="3">
    <source>
        <dbReference type="Proteomes" id="UP000837803"/>
    </source>
</evidence>
<name>A0ABM9AVY5_9BACT</name>
<protein>
    <recommendedName>
        <fullName evidence="4">DUF2569 domain-containing protein</fullName>
    </recommendedName>
</protein>
<accession>A0ABM9AVY5</accession>
<keyword evidence="1" id="KW-1133">Transmembrane helix</keyword>
<reference evidence="2" key="1">
    <citation type="submission" date="2021-12" db="EMBL/GenBank/DDBJ databases">
        <authorList>
            <person name="Rodrigo-Torres L."/>
            <person name="Arahal R. D."/>
            <person name="Lucena T."/>
        </authorList>
    </citation>
    <scope>NUCLEOTIDE SEQUENCE</scope>
    <source>
        <strain evidence="2">CECT 8419</strain>
    </source>
</reference>
<evidence type="ECO:0000256" key="1">
    <source>
        <dbReference type="SAM" id="Phobius"/>
    </source>
</evidence>
<sequence>MTTKTILTAWLTTIVLGSLLFFPSVGLLNSLTGGYGGAEDWDLLEMLYLSIWPAGFSFACSLPALVALLITRYVLHRRGLSAMQLLLATLKAQLLFAVCTFTYIFATEGTDEMYLAAALLYIPIGSLSLIGFGLRHLRPRPSV</sequence>
<proteinExistence type="predicted"/>
<feature type="transmembrane region" description="Helical" evidence="1">
    <location>
        <begin position="51"/>
        <end position="73"/>
    </location>
</feature>
<organism evidence="2 3">
    <name type="scientific">Neolewinella maritima</name>
    <dbReference type="NCBI Taxonomy" id="1383882"/>
    <lineage>
        <taxon>Bacteria</taxon>
        <taxon>Pseudomonadati</taxon>
        <taxon>Bacteroidota</taxon>
        <taxon>Saprospiria</taxon>
        <taxon>Saprospirales</taxon>
        <taxon>Lewinellaceae</taxon>
        <taxon>Neolewinella</taxon>
    </lineage>
</organism>
<feature type="transmembrane region" description="Helical" evidence="1">
    <location>
        <begin position="113"/>
        <end position="134"/>
    </location>
</feature>
<dbReference type="Proteomes" id="UP000837803">
    <property type="component" value="Unassembled WGS sequence"/>
</dbReference>
<gene>
    <name evidence="2" type="ORF">LEM8419_00144</name>
</gene>
<keyword evidence="1" id="KW-0812">Transmembrane</keyword>
<evidence type="ECO:0008006" key="4">
    <source>
        <dbReference type="Google" id="ProtNLM"/>
    </source>
</evidence>